<evidence type="ECO:0000313" key="9">
    <source>
        <dbReference type="Proteomes" id="UP000029120"/>
    </source>
</evidence>
<dbReference type="Gene3D" id="3.30.1350.10">
    <property type="entry name" value="Thionin-like"/>
    <property type="match status" value="1"/>
</dbReference>
<dbReference type="GO" id="GO:0006952">
    <property type="term" value="P:defense response"/>
    <property type="evidence" value="ECO:0007669"/>
    <property type="project" value="UniProtKB-KW"/>
</dbReference>
<protein>
    <recommendedName>
        <fullName evidence="10">Acidic protein</fullName>
    </recommendedName>
</protein>
<evidence type="ECO:0008006" key="10">
    <source>
        <dbReference type="Google" id="ProtNLM"/>
    </source>
</evidence>
<keyword evidence="9" id="KW-1185">Reference proteome</keyword>
<evidence type="ECO:0000256" key="6">
    <source>
        <dbReference type="ARBA" id="ARBA00023157"/>
    </source>
</evidence>
<dbReference type="Pfam" id="PF00321">
    <property type="entry name" value="Thionin"/>
    <property type="match status" value="1"/>
</dbReference>
<evidence type="ECO:0000313" key="8">
    <source>
        <dbReference type="EMBL" id="KFK38502.1"/>
    </source>
</evidence>
<feature type="chain" id="PRO_5001823021" description="Acidic protein" evidence="7">
    <location>
        <begin position="19"/>
        <end position="136"/>
    </location>
</feature>
<dbReference type="SUPFAM" id="SSF57429">
    <property type="entry name" value="Crambin-like"/>
    <property type="match status" value="1"/>
</dbReference>
<sequence length="136" mass="14287">MEGKTVILSVLIMSPVMTQSQIQVEAEICCPSTSARNDFDTCSNYGGGSASYCASVSECKIVDGTCPEGYTRDILENSSETVNEYCKLGCASSVCGALTTLQNSDASEVMNKAVEKCTKACSTFCTKGSKIAVKTA</sequence>
<dbReference type="PANTHER" id="PTHR33920:SF2">
    <property type="entry name" value="THIONIN-2.1-RELATED"/>
    <property type="match status" value="1"/>
</dbReference>
<dbReference type="EMBL" id="CM002871">
    <property type="protein sequence ID" value="KFK38502.1"/>
    <property type="molecule type" value="Genomic_DNA"/>
</dbReference>
<evidence type="ECO:0000256" key="7">
    <source>
        <dbReference type="SAM" id="SignalP"/>
    </source>
</evidence>
<comment type="similarity">
    <text evidence="2">Belongs to the plant thionin (TC 1.C.44) family.</text>
</comment>
<keyword evidence="6" id="KW-1015">Disulfide bond</keyword>
<comment type="subcellular location">
    <subcellularLocation>
        <location evidence="1">Secreted</location>
    </subcellularLocation>
</comment>
<accession>A0A087H8Q0</accession>
<dbReference type="OrthoDB" id="653285at2759"/>
<gene>
    <name evidence="8" type="ordered locus">AALP_Aa3g121400</name>
</gene>
<dbReference type="Gramene" id="KFK38502">
    <property type="protein sequence ID" value="KFK38502"/>
    <property type="gene ID" value="AALP_AA3G121400"/>
</dbReference>
<reference evidence="9" key="1">
    <citation type="journal article" date="2015" name="Nat. Plants">
        <title>Genome expansion of Arabis alpina linked with retrotransposition and reduced symmetric DNA methylation.</title>
        <authorList>
            <person name="Willing E.M."/>
            <person name="Rawat V."/>
            <person name="Mandakova T."/>
            <person name="Maumus F."/>
            <person name="James G.V."/>
            <person name="Nordstroem K.J."/>
            <person name="Becker C."/>
            <person name="Warthmann N."/>
            <person name="Chica C."/>
            <person name="Szarzynska B."/>
            <person name="Zytnicki M."/>
            <person name="Albani M.C."/>
            <person name="Kiefer C."/>
            <person name="Bergonzi S."/>
            <person name="Castaings L."/>
            <person name="Mateos J.L."/>
            <person name="Berns M.C."/>
            <person name="Bujdoso N."/>
            <person name="Piofczyk T."/>
            <person name="de Lorenzo L."/>
            <person name="Barrero-Sicilia C."/>
            <person name="Mateos I."/>
            <person name="Piednoel M."/>
            <person name="Hagmann J."/>
            <person name="Chen-Min-Tao R."/>
            <person name="Iglesias-Fernandez R."/>
            <person name="Schuster S.C."/>
            <person name="Alonso-Blanco C."/>
            <person name="Roudier F."/>
            <person name="Carbonero P."/>
            <person name="Paz-Ares J."/>
            <person name="Davis S.J."/>
            <person name="Pecinka A."/>
            <person name="Quesneville H."/>
            <person name="Colot V."/>
            <person name="Lysak M.A."/>
            <person name="Weigel D."/>
            <person name="Coupland G."/>
            <person name="Schneeberger K."/>
        </authorList>
    </citation>
    <scope>NUCLEOTIDE SEQUENCE [LARGE SCALE GENOMIC DNA]</scope>
    <source>
        <strain evidence="9">cv. Pajares</strain>
    </source>
</reference>
<evidence type="ECO:0000256" key="2">
    <source>
        <dbReference type="ARBA" id="ARBA00009872"/>
    </source>
</evidence>
<name>A0A087H8Q0_ARAAL</name>
<dbReference type="InterPro" id="IPR036391">
    <property type="entry name" value="Thionin-like_sf"/>
</dbReference>
<dbReference type="OMA" id="SPIMCVL"/>
<keyword evidence="5" id="KW-0611">Plant defense</keyword>
<dbReference type="GO" id="GO:0005576">
    <property type="term" value="C:extracellular region"/>
    <property type="evidence" value="ECO:0007669"/>
    <property type="project" value="UniProtKB-SubCell"/>
</dbReference>
<evidence type="ECO:0000256" key="5">
    <source>
        <dbReference type="ARBA" id="ARBA00022821"/>
    </source>
</evidence>
<dbReference type="InterPro" id="IPR001010">
    <property type="entry name" value="Thionin"/>
</dbReference>
<dbReference type="Proteomes" id="UP000029120">
    <property type="component" value="Chromosome 3"/>
</dbReference>
<proteinExistence type="inferred from homology"/>
<dbReference type="PROSITE" id="PS00271">
    <property type="entry name" value="THIONIN"/>
    <property type="match status" value="1"/>
</dbReference>
<organism evidence="8 9">
    <name type="scientific">Arabis alpina</name>
    <name type="common">Alpine rock-cress</name>
    <dbReference type="NCBI Taxonomy" id="50452"/>
    <lineage>
        <taxon>Eukaryota</taxon>
        <taxon>Viridiplantae</taxon>
        <taxon>Streptophyta</taxon>
        <taxon>Embryophyta</taxon>
        <taxon>Tracheophyta</taxon>
        <taxon>Spermatophyta</taxon>
        <taxon>Magnoliopsida</taxon>
        <taxon>eudicotyledons</taxon>
        <taxon>Gunneridae</taxon>
        <taxon>Pentapetalae</taxon>
        <taxon>rosids</taxon>
        <taxon>malvids</taxon>
        <taxon>Brassicales</taxon>
        <taxon>Brassicaceae</taxon>
        <taxon>Arabideae</taxon>
        <taxon>Arabis</taxon>
    </lineage>
</organism>
<dbReference type="eggNOG" id="ENOG502SUEZ">
    <property type="taxonomic scope" value="Eukaryota"/>
</dbReference>
<keyword evidence="4" id="KW-0800">Toxin</keyword>
<feature type="signal peptide" evidence="7">
    <location>
        <begin position="1"/>
        <end position="18"/>
    </location>
</feature>
<evidence type="ECO:0000256" key="1">
    <source>
        <dbReference type="ARBA" id="ARBA00004613"/>
    </source>
</evidence>
<dbReference type="AlphaFoldDB" id="A0A087H8Q0"/>
<evidence type="ECO:0000256" key="3">
    <source>
        <dbReference type="ARBA" id="ARBA00022525"/>
    </source>
</evidence>
<dbReference type="PANTHER" id="PTHR33920">
    <property type="entry name" value="THIONIN-2.1-RELATED"/>
    <property type="match status" value="1"/>
</dbReference>
<dbReference type="GO" id="GO:0090729">
    <property type="term" value="F:toxin activity"/>
    <property type="evidence" value="ECO:0007669"/>
    <property type="project" value="UniProtKB-KW"/>
</dbReference>
<keyword evidence="3" id="KW-0964">Secreted</keyword>
<evidence type="ECO:0000256" key="4">
    <source>
        <dbReference type="ARBA" id="ARBA00022656"/>
    </source>
</evidence>
<keyword evidence="7" id="KW-0732">Signal</keyword>